<protein>
    <submittedName>
        <fullName evidence="2">MarR family transcriptional regulator</fullName>
    </submittedName>
</protein>
<dbReference type="PANTHER" id="PTHR39515:SF2">
    <property type="entry name" value="HTH-TYPE TRANSCRIPTIONAL REGULATOR RV0880"/>
    <property type="match status" value="1"/>
</dbReference>
<dbReference type="InterPro" id="IPR036390">
    <property type="entry name" value="WH_DNA-bd_sf"/>
</dbReference>
<dbReference type="Proteomes" id="UP001317779">
    <property type="component" value="Chromosome"/>
</dbReference>
<dbReference type="PRINTS" id="PR00598">
    <property type="entry name" value="HTHMARR"/>
</dbReference>
<evidence type="ECO:0000313" key="2">
    <source>
        <dbReference type="EMBL" id="BDV30926.1"/>
    </source>
</evidence>
<dbReference type="PROSITE" id="PS50995">
    <property type="entry name" value="HTH_MARR_2"/>
    <property type="match status" value="1"/>
</dbReference>
<evidence type="ECO:0000313" key="3">
    <source>
        <dbReference type="Proteomes" id="UP001317779"/>
    </source>
</evidence>
<dbReference type="InterPro" id="IPR036388">
    <property type="entry name" value="WH-like_DNA-bd_sf"/>
</dbReference>
<reference evidence="2 3" key="1">
    <citation type="submission" date="2022-12" db="EMBL/GenBank/DDBJ databases">
        <title>Microbacterium terricola strain KV-448 chromosome, complete genome.</title>
        <authorList>
            <person name="Oshima T."/>
            <person name="Moriya T."/>
            <person name="Bessho Y."/>
        </authorList>
    </citation>
    <scope>NUCLEOTIDE SEQUENCE [LARGE SCALE GENOMIC DNA]</scope>
    <source>
        <strain evidence="2 3">KV-448</strain>
    </source>
</reference>
<dbReference type="PANTHER" id="PTHR39515">
    <property type="entry name" value="CONSERVED PROTEIN"/>
    <property type="match status" value="1"/>
</dbReference>
<accession>A0ABM8DZG2</accession>
<evidence type="ECO:0000259" key="1">
    <source>
        <dbReference type="PROSITE" id="PS50995"/>
    </source>
</evidence>
<dbReference type="EMBL" id="AP027141">
    <property type="protein sequence ID" value="BDV30926.1"/>
    <property type="molecule type" value="Genomic_DNA"/>
</dbReference>
<dbReference type="SUPFAM" id="SSF46785">
    <property type="entry name" value="Winged helix' DNA-binding domain"/>
    <property type="match status" value="1"/>
</dbReference>
<keyword evidence="3" id="KW-1185">Reference proteome</keyword>
<gene>
    <name evidence="2" type="ORF">Microterr_15860</name>
</gene>
<dbReference type="Pfam" id="PF12802">
    <property type="entry name" value="MarR_2"/>
    <property type="match status" value="1"/>
</dbReference>
<dbReference type="Gene3D" id="1.10.10.10">
    <property type="entry name" value="Winged helix-like DNA-binding domain superfamily/Winged helix DNA-binding domain"/>
    <property type="match status" value="1"/>
</dbReference>
<dbReference type="RefSeq" id="WP_263798488.1">
    <property type="nucleotide sequence ID" value="NZ_AP027141.1"/>
</dbReference>
<organism evidence="2 3">
    <name type="scientific">Microbacterium terricola</name>
    <dbReference type="NCBI Taxonomy" id="344163"/>
    <lineage>
        <taxon>Bacteria</taxon>
        <taxon>Bacillati</taxon>
        <taxon>Actinomycetota</taxon>
        <taxon>Actinomycetes</taxon>
        <taxon>Micrococcales</taxon>
        <taxon>Microbacteriaceae</taxon>
        <taxon>Microbacterium</taxon>
    </lineage>
</organism>
<feature type="domain" description="HTH marR-type" evidence="1">
    <location>
        <begin position="3"/>
        <end position="134"/>
    </location>
</feature>
<name>A0ABM8DZG2_9MICO</name>
<sequence length="144" mass="15356">MNRSESIEELIVAAHALTRIAAHETGNDAPAAQWRVLSLLRHDGPLRVGELAAASRVTQPGMTRLVTRLTENGLVERTGDPADSRATVVSITDQGADALTQWRTQLGQTVSARLADIDESDWTAIARVAELLAARTAVPVGAAR</sequence>
<dbReference type="InterPro" id="IPR000835">
    <property type="entry name" value="HTH_MarR-typ"/>
</dbReference>
<proteinExistence type="predicted"/>
<dbReference type="SMART" id="SM00347">
    <property type="entry name" value="HTH_MARR"/>
    <property type="match status" value="1"/>
</dbReference>
<dbReference type="InterPro" id="IPR052526">
    <property type="entry name" value="HTH-type_Bedaq_tolerance"/>
</dbReference>